<dbReference type="AlphaFoldDB" id="A0A1A9GQ44"/>
<dbReference type="PANTHER" id="PTHR43408">
    <property type="entry name" value="FMN REDUCTASE (NADPH)"/>
    <property type="match status" value="1"/>
</dbReference>
<dbReference type="InterPro" id="IPR023932">
    <property type="entry name" value="CE1759_FMN_reduct"/>
</dbReference>
<keyword evidence="2" id="KW-0288">FMN</keyword>
<proteinExistence type="predicted"/>
<name>A0A1A9GQ44_9ACTN</name>
<feature type="region of interest" description="Disordered" evidence="4">
    <location>
        <begin position="172"/>
        <end position="209"/>
    </location>
</feature>
<dbReference type="InterPro" id="IPR029039">
    <property type="entry name" value="Flavoprotein-like_sf"/>
</dbReference>
<keyword evidence="3 6" id="KW-0560">Oxidoreductase</keyword>
<evidence type="ECO:0000313" key="7">
    <source>
        <dbReference type="Proteomes" id="UP000077868"/>
    </source>
</evidence>
<protein>
    <submittedName>
        <fullName evidence="6">FMN reductase (NADPH)</fullName>
        <ecNumber evidence="6">1.5.1.38</ecNumber>
    </submittedName>
</protein>
<organism evidence="6 7">
    <name type="scientific">Nocardioides dokdonensis FR1436</name>
    <dbReference type="NCBI Taxonomy" id="1300347"/>
    <lineage>
        <taxon>Bacteria</taxon>
        <taxon>Bacillati</taxon>
        <taxon>Actinomycetota</taxon>
        <taxon>Actinomycetes</taxon>
        <taxon>Propionibacteriales</taxon>
        <taxon>Nocardioidaceae</taxon>
        <taxon>Nocardioides</taxon>
    </lineage>
</organism>
<evidence type="ECO:0000256" key="1">
    <source>
        <dbReference type="ARBA" id="ARBA00022630"/>
    </source>
</evidence>
<dbReference type="GO" id="GO:0052873">
    <property type="term" value="F:FMN reductase (NADPH) activity"/>
    <property type="evidence" value="ECO:0007669"/>
    <property type="project" value="UniProtKB-EC"/>
</dbReference>
<dbReference type="PATRIC" id="fig|1300347.3.peg.3374"/>
<dbReference type="InterPro" id="IPR051814">
    <property type="entry name" value="NAD(P)H-dep_FMN_reductase"/>
</dbReference>
<dbReference type="STRING" id="1300347.I601_3366"/>
<dbReference type="EC" id="1.5.1.38" evidence="6"/>
<dbReference type="KEGG" id="ndk:I601_3366"/>
<sequence>MTRLVVLSAGLSAPSSTRLLADRLTEATVRHLEGPVELEVVELRPLAYPLAERMTTGFAGPELDAALGSVRRADALIAVTPVFAASYSGLFKMFLDVLDRDALAGTPVLVAATGGTARHSMVLDHALRPLFNHLHAVVASTGVYAATDDFGETGLDSRVSIAGAELAALVGGPGARPAPRRARERSVEEELAEPTPFEDLMRRAGAGAG</sequence>
<keyword evidence="7" id="KW-1185">Reference proteome</keyword>
<feature type="domain" description="NADPH-dependent FMN reductase-like" evidence="5">
    <location>
        <begin position="3"/>
        <end position="147"/>
    </location>
</feature>
<dbReference type="Proteomes" id="UP000077868">
    <property type="component" value="Chromosome"/>
</dbReference>
<keyword evidence="1" id="KW-0285">Flavoprotein</keyword>
<accession>A0A1A9GQ44</accession>
<reference evidence="6 7" key="1">
    <citation type="submission" date="2016-03" db="EMBL/GenBank/DDBJ databases">
        <title>Complete genome sequence of a soil Actinobacterium, Nocardioides dokdonensis FR1436.</title>
        <authorList>
            <person name="Kwon S.-K."/>
            <person name="Kim K."/>
            <person name="Kim J.F."/>
        </authorList>
    </citation>
    <scope>NUCLEOTIDE SEQUENCE [LARGE SCALE GENOMIC DNA]</scope>
    <source>
        <strain evidence="6 7">FR1436</strain>
    </source>
</reference>
<dbReference type="InterPro" id="IPR005025">
    <property type="entry name" value="FMN_Rdtase-like_dom"/>
</dbReference>
<dbReference type="RefSeq" id="WP_068112187.1">
    <property type="nucleotide sequence ID" value="NZ_CP015079.1"/>
</dbReference>
<dbReference type="Gene3D" id="3.40.50.360">
    <property type="match status" value="1"/>
</dbReference>
<dbReference type="SUPFAM" id="SSF52218">
    <property type="entry name" value="Flavoproteins"/>
    <property type="match status" value="1"/>
</dbReference>
<evidence type="ECO:0000259" key="5">
    <source>
        <dbReference type="Pfam" id="PF03358"/>
    </source>
</evidence>
<evidence type="ECO:0000256" key="2">
    <source>
        <dbReference type="ARBA" id="ARBA00022643"/>
    </source>
</evidence>
<dbReference type="PANTHER" id="PTHR43408:SF2">
    <property type="entry name" value="FMN REDUCTASE (NADPH)"/>
    <property type="match status" value="1"/>
</dbReference>
<dbReference type="EMBL" id="CP015079">
    <property type="protein sequence ID" value="ANH39772.1"/>
    <property type="molecule type" value="Genomic_DNA"/>
</dbReference>
<dbReference type="NCBIfam" id="TIGR04037">
    <property type="entry name" value="LLM_duo_CE1759"/>
    <property type="match status" value="1"/>
</dbReference>
<dbReference type="OrthoDB" id="1643408at2"/>
<dbReference type="Pfam" id="PF03358">
    <property type="entry name" value="FMN_red"/>
    <property type="match status" value="1"/>
</dbReference>
<evidence type="ECO:0000256" key="4">
    <source>
        <dbReference type="SAM" id="MobiDB-lite"/>
    </source>
</evidence>
<evidence type="ECO:0000313" key="6">
    <source>
        <dbReference type="EMBL" id="ANH39772.1"/>
    </source>
</evidence>
<gene>
    <name evidence="6" type="primary">ssuE</name>
    <name evidence="6" type="ORF">I601_3366</name>
</gene>
<evidence type="ECO:0000256" key="3">
    <source>
        <dbReference type="ARBA" id="ARBA00023002"/>
    </source>
</evidence>